<proteinExistence type="predicted"/>
<evidence type="ECO:0000259" key="2">
    <source>
        <dbReference type="Pfam" id="PF13952"/>
    </source>
</evidence>
<evidence type="ECO:0000256" key="1">
    <source>
        <dbReference type="SAM" id="MobiDB-lite"/>
    </source>
</evidence>
<feature type="compositionally biased region" description="Basic and acidic residues" evidence="1">
    <location>
        <begin position="313"/>
        <end position="323"/>
    </location>
</feature>
<protein>
    <recommendedName>
        <fullName evidence="6">Transposase-associated domain-containing protein</fullName>
    </recommendedName>
</protein>
<feature type="domain" description="Transposase-associated" evidence="3">
    <location>
        <begin position="3"/>
        <end position="75"/>
    </location>
</feature>
<feature type="domain" description="DUF4216" evidence="2">
    <location>
        <begin position="207"/>
        <end position="275"/>
    </location>
</feature>
<dbReference type="Pfam" id="PF13952">
    <property type="entry name" value="DUF4216"/>
    <property type="match status" value="1"/>
</dbReference>
<dbReference type="Pfam" id="PF13963">
    <property type="entry name" value="Transpos_assoc"/>
    <property type="match status" value="1"/>
</dbReference>
<comment type="caution">
    <text evidence="4">The sequence shown here is derived from an EMBL/GenBank/DDBJ whole genome shotgun (WGS) entry which is preliminary data.</text>
</comment>
<reference evidence="4" key="2">
    <citation type="submission" date="2023-05" db="EMBL/GenBank/DDBJ databases">
        <authorList>
            <person name="Schelkunov M.I."/>
        </authorList>
    </citation>
    <scope>NUCLEOTIDE SEQUENCE</scope>
    <source>
        <strain evidence="4">Hsosn_3</strain>
        <tissue evidence="4">Leaf</tissue>
    </source>
</reference>
<dbReference type="Proteomes" id="UP001237642">
    <property type="component" value="Unassembled WGS sequence"/>
</dbReference>
<dbReference type="InterPro" id="IPR025312">
    <property type="entry name" value="DUF4216"/>
</dbReference>
<evidence type="ECO:0000313" key="5">
    <source>
        <dbReference type="Proteomes" id="UP001237642"/>
    </source>
</evidence>
<evidence type="ECO:0000259" key="3">
    <source>
        <dbReference type="Pfam" id="PF13963"/>
    </source>
</evidence>
<evidence type="ECO:0008006" key="6">
    <source>
        <dbReference type="Google" id="ProtNLM"/>
    </source>
</evidence>
<keyword evidence="5" id="KW-1185">Reference proteome</keyword>
<feature type="region of interest" description="Disordered" evidence="1">
    <location>
        <begin position="311"/>
        <end position="332"/>
    </location>
</feature>
<feature type="compositionally biased region" description="Acidic residues" evidence="1">
    <location>
        <begin position="81"/>
        <end position="91"/>
    </location>
</feature>
<feature type="region of interest" description="Disordered" evidence="1">
    <location>
        <begin position="78"/>
        <end position="97"/>
    </location>
</feature>
<sequence>MDRSWLRADRRTKKFQLGVEDLLMFAFEHGYNPEKISCPCLKCAHSKSWKAQTVRNHLFQDGIDETYTHWIWHGESNSVESPDDDEADTSESVDQVPLGMGHASDDDDFISSDSSDFINHIQTELLDDKNMITNEIKWIAEGLNNNVPTFSGYKINGVTYSTKERDDKRQVQGSGVCVIADTMLVQGKDKSIEHISHTYYGVITNIWELDYNNFRIPIFRCNWVDMNKGVKSDDLGYTLVNLNKLGFVNDPFVLGKHVKQVCYIDDPFEKMWFVVLKLLDKKYYDQSDDENDGDVEIELENELDVPMFPNVDENEKQKSSYMREEEEWIQLP</sequence>
<gene>
    <name evidence="4" type="ORF">POM88_005814</name>
</gene>
<dbReference type="EMBL" id="JAUIZM010000002">
    <property type="protein sequence ID" value="KAK1395951.1"/>
    <property type="molecule type" value="Genomic_DNA"/>
</dbReference>
<dbReference type="InterPro" id="IPR029480">
    <property type="entry name" value="Transpos_assoc"/>
</dbReference>
<evidence type="ECO:0000313" key="4">
    <source>
        <dbReference type="EMBL" id="KAK1395951.1"/>
    </source>
</evidence>
<accession>A0AAD8J482</accession>
<name>A0AAD8J482_9APIA</name>
<dbReference type="AlphaFoldDB" id="A0AAD8J482"/>
<organism evidence="4 5">
    <name type="scientific">Heracleum sosnowskyi</name>
    <dbReference type="NCBI Taxonomy" id="360622"/>
    <lineage>
        <taxon>Eukaryota</taxon>
        <taxon>Viridiplantae</taxon>
        <taxon>Streptophyta</taxon>
        <taxon>Embryophyta</taxon>
        <taxon>Tracheophyta</taxon>
        <taxon>Spermatophyta</taxon>
        <taxon>Magnoliopsida</taxon>
        <taxon>eudicotyledons</taxon>
        <taxon>Gunneridae</taxon>
        <taxon>Pentapetalae</taxon>
        <taxon>asterids</taxon>
        <taxon>campanulids</taxon>
        <taxon>Apiales</taxon>
        <taxon>Apiaceae</taxon>
        <taxon>Apioideae</taxon>
        <taxon>apioid superclade</taxon>
        <taxon>Tordylieae</taxon>
        <taxon>Tordyliinae</taxon>
        <taxon>Heracleum</taxon>
    </lineage>
</organism>
<dbReference type="PANTHER" id="PTHR48258">
    <property type="entry name" value="DUF4218 DOMAIN-CONTAINING PROTEIN-RELATED"/>
    <property type="match status" value="1"/>
</dbReference>
<reference evidence="4" key="1">
    <citation type="submission" date="2023-02" db="EMBL/GenBank/DDBJ databases">
        <title>Genome of toxic invasive species Heracleum sosnowskyi carries increased number of genes despite the absence of recent whole-genome duplications.</title>
        <authorList>
            <person name="Schelkunov M."/>
            <person name="Shtratnikova V."/>
            <person name="Makarenko M."/>
            <person name="Klepikova A."/>
            <person name="Omelchenko D."/>
            <person name="Novikova G."/>
            <person name="Obukhova E."/>
            <person name="Bogdanov V."/>
            <person name="Penin A."/>
            <person name="Logacheva M."/>
        </authorList>
    </citation>
    <scope>NUCLEOTIDE SEQUENCE</scope>
    <source>
        <strain evidence="4">Hsosn_3</strain>
        <tissue evidence="4">Leaf</tissue>
    </source>
</reference>
<dbReference type="PANTHER" id="PTHR48258:SF9">
    <property type="entry name" value="OS01G0348150 PROTEIN"/>
    <property type="match status" value="1"/>
</dbReference>